<comment type="similarity">
    <text evidence="2">Belongs to the PpiC/parvulin rotamase family. PIN4 subfamily.</text>
</comment>
<dbReference type="Gene3D" id="3.10.50.40">
    <property type="match status" value="1"/>
</dbReference>
<sequence>MAKGTASKDKKKPAEKKSGEKSKGKAEETADKGGKGKGGLKAATAVNVRHVLCEKHSKAMEALQRIQGGERFDKVAQECSEDKAKAGGSLGWMVRGSMVGPFQDAAFTLEPSTVDKPILSPLVKTIHGYHIIMVEGRR</sequence>
<dbReference type="PANTHER" id="PTHR45995">
    <property type="match status" value="1"/>
</dbReference>
<evidence type="ECO:0000256" key="5">
    <source>
        <dbReference type="PROSITE-ProRule" id="PRU00278"/>
    </source>
</evidence>
<evidence type="ECO:0000256" key="6">
    <source>
        <dbReference type="RuleBase" id="RU363014"/>
    </source>
</evidence>
<evidence type="ECO:0000313" key="9">
    <source>
        <dbReference type="EMBL" id="KAF8462092.1"/>
    </source>
</evidence>
<reference evidence="9" key="2">
    <citation type="journal article" date="2020" name="Nat. Commun.">
        <title>Large-scale genome sequencing of mycorrhizal fungi provides insights into the early evolution of symbiotic traits.</title>
        <authorList>
            <person name="Miyauchi S."/>
            <person name="Kiss E."/>
            <person name="Kuo A."/>
            <person name="Drula E."/>
            <person name="Kohler A."/>
            <person name="Sanchez-Garcia M."/>
            <person name="Morin E."/>
            <person name="Andreopoulos B."/>
            <person name="Barry K.W."/>
            <person name="Bonito G."/>
            <person name="Buee M."/>
            <person name="Carver A."/>
            <person name="Chen C."/>
            <person name="Cichocki N."/>
            <person name="Clum A."/>
            <person name="Culley D."/>
            <person name="Crous P.W."/>
            <person name="Fauchery L."/>
            <person name="Girlanda M."/>
            <person name="Hayes R.D."/>
            <person name="Keri Z."/>
            <person name="LaButti K."/>
            <person name="Lipzen A."/>
            <person name="Lombard V."/>
            <person name="Magnuson J."/>
            <person name="Maillard F."/>
            <person name="Murat C."/>
            <person name="Nolan M."/>
            <person name="Ohm R.A."/>
            <person name="Pangilinan J."/>
            <person name="Pereira M.F."/>
            <person name="Perotto S."/>
            <person name="Peter M."/>
            <person name="Pfister S."/>
            <person name="Riley R."/>
            <person name="Sitrit Y."/>
            <person name="Stielow J.B."/>
            <person name="Szollosi G."/>
            <person name="Zifcakova L."/>
            <person name="Stursova M."/>
            <person name="Spatafora J.W."/>
            <person name="Tedersoo L."/>
            <person name="Vaario L.M."/>
            <person name="Yamada A."/>
            <person name="Yan M."/>
            <person name="Wang P."/>
            <person name="Xu J."/>
            <person name="Bruns T."/>
            <person name="Baldrian P."/>
            <person name="Vilgalys R."/>
            <person name="Dunand C."/>
            <person name="Henrissat B."/>
            <person name="Grigoriev I.V."/>
            <person name="Hibbett D."/>
            <person name="Nagy L.G."/>
            <person name="Martin F.M."/>
        </authorList>
    </citation>
    <scope>NUCLEOTIDE SEQUENCE</scope>
    <source>
        <strain evidence="9">Prilba</strain>
    </source>
</reference>
<dbReference type="GO" id="GO:0003755">
    <property type="term" value="F:peptidyl-prolyl cis-trans isomerase activity"/>
    <property type="evidence" value="ECO:0007669"/>
    <property type="project" value="UniProtKB-UniRule"/>
</dbReference>
<dbReference type="InterPro" id="IPR043323">
    <property type="entry name" value="PIN4"/>
</dbReference>
<keyword evidence="11" id="KW-1185">Reference proteome</keyword>
<evidence type="ECO:0000313" key="11">
    <source>
        <dbReference type="Proteomes" id="UP000759537"/>
    </source>
</evidence>
<dbReference type="SUPFAM" id="SSF54534">
    <property type="entry name" value="FKBP-like"/>
    <property type="match status" value="1"/>
</dbReference>
<keyword evidence="3 5" id="KW-0697">Rotamase</keyword>
<evidence type="ECO:0000256" key="2">
    <source>
        <dbReference type="ARBA" id="ARBA00010242"/>
    </source>
</evidence>
<gene>
    <name evidence="10" type="ORF">DFH94DRAFT_132334</name>
    <name evidence="9" type="ORF">DFH94DRAFT_52174</name>
</gene>
<evidence type="ECO:0000256" key="3">
    <source>
        <dbReference type="ARBA" id="ARBA00023110"/>
    </source>
</evidence>
<evidence type="ECO:0000259" key="8">
    <source>
        <dbReference type="PROSITE" id="PS50198"/>
    </source>
</evidence>
<dbReference type="InterPro" id="IPR046357">
    <property type="entry name" value="PPIase_dom_sf"/>
</dbReference>
<dbReference type="EMBL" id="WHVB01000103">
    <property type="protein sequence ID" value="KAF8462092.1"/>
    <property type="molecule type" value="Genomic_DNA"/>
</dbReference>
<dbReference type="Pfam" id="PF13616">
    <property type="entry name" value="Rotamase_3"/>
    <property type="match status" value="1"/>
</dbReference>
<dbReference type="OrthoDB" id="1911748at2759"/>
<comment type="catalytic activity">
    <reaction evidence="1 6">
        <text>[protein]-peptidylproline (omega=180) = [protein]-peptidylproline (omega=0)</text>
        <dbReference type="Rhea" id="RHEA:16237"/>
        <dbReference type="Rhea" id="RHEA-COMP:10747"/>
        <dbReference type="Rhea" id="RHEA-COMP:10748"/>
        <dbReference type="ChEBI" id="CHEBI:83833"/>
        <dbReference type="ChEBI" id="CHEBI:83834"/>
        <dbReference type="EC" id="5.2.1.8"/>
    </reaction>
</comment>
<feature type="domain" description="PpiC" evidence="8">
    <location>
        <begin position="43"/>
        <end position="136"/>
    </location>
</feature>
<evidence type="ECO:0000256" key="4">
    <source>
        <dbReference type="ARBA" id="ARBA00023235"/>
    </source>
</evidence>
<proteinExistence type="inferred from homology"/>
<accession>A0A9P5JV09</accession>
<feature type="region of interest" description="Disordered" evidence="7">
    <location>
        <begin position="1"/>
        <end position="41"/>
    </location>
</feature>
<comment type="caution">
    <text evidence="9">The sequence shown here is derived from an EMBL/GenBank/DDBJ whole genome shotgun (WGS) entry which is preliminary data.</text>
</comment>
<keyword evidence="4 5" id="KW-0413">Isomerase</keyword>
<protein>
    <recommendedName>
        <fullName evidence="6">Peptidyl-prolyl cis-trans isomerase</fullName>
        <ecNumber evidence="6">5.2.1.8</ecNumber>
    </recommendedName>
</protein>
<dbReference type="GO" id="GO:0003677">
    <property type="term" value="F:DNA binding"/>
    <property type="evidence" value="ECO:0007669"/>
    <property type="project" value="InterPro"/>
</dbReference>
<name>A0A9P5JV09_9AGAM</name>
<evidence type="ECO:0000256" key="7">
    <source>
        <dbReference type="SAM" id="MobiDB-lite"/>
    </source>
</evidence>
<dbReference type="EC" id="5.2.1.8" evidence="6"/>
<dbReference type="AlphaFoldDB" id="A0A9P5JV09"/>
<dbReference type="EMBL" id="WHVB01000017">
    <property type="protein sequence ID" value="KAF8474469.1"/>
    <property type="molecule type" value="Genomic_DNA"/>
</dbReference>
<dbReference type="GO" id="GO:0006364">
    <property type="term" value="P:rRNA processing"/>
    <property type="evidence" value="ECO:0007669"/>
    <property type="project" value="InterPro"/>
</dbReference>
<evidence type="ECO:0000256" key="1">
    <source>
        <dbReference type="ARBA" id="ARBA00000971"/>
    </source>
</evidence>
<dbReference type="PROSITE" id="PS50198">
    <property type="entry name" value="PPIC_PPIASE_2"/>
    <property type="match status" value="1"/>
</dbReference>
<feature type="compositionally biased region" description="Basic and acidic residues" evidence="7">
    <location>
        <begin position="15"/>
        <end position="34"/>
    </location>
</feature>
<dbReference type="Proteomes" id="UP000759537">
    <property type="component" value="Unassembled WGS sequence"/>
</dbReference>
<organism evidence="9 11">
    <name type="scientific">Russula ochroleuca</name>
    <dbReference type="NCBI Taxonomy" id="152965"/>
    <lineage>
        <taxon>Eukaryota</taxon>
        <taxon>Fungi</taxon>
        <taxon>Dikarya</taxon>
        <taxon>Basidiomycota</taxon>
        <taxon>Agaricomycotina</taxon>
        <taxon>Agaricomycetes</taxon>
        <taxon>Russulales</taxon>
        <taxon>Russulaceae</taxon>
        <taxon>Russula</taxon>
    </lineage>
</organism>
<dbReference type="InterPro" id="IPR000297">
    <property type="entry name" value="PPIase_PpiC"/>
</dbReference>
<reference evidence="9" key="1">
    <citation type="submission" date="2019-10" db="EMBL/GenBank/DDBJ databases">
        <authorList>
            <consortium name="DOE Joint Genome Institute"/>
            <person name="Kuo A."/>
            <person name="Miyauchi S."/>
            <person name="Kiss E."/>
            <person name="Drula E."/>
            <person name="Kohler A."/>
            <person name="Sanchez-Garcia M."/>
            <person name="Andreopoulos B."/>
            <person name="Barry K.W."/>
            <person name="Bonito G."/>
            <person name="Buee M."/>
            <person name="Carver A."/>
            <person name="Chen C."/>
            <person name="Cichocki N."/>
            <person name="Clum A."/>
            <person name="Culley D."/>
            <person name="Crous P.W."/>
            <person name="Fauchery L."/>
            <person name="Girlanda M."/>
            <person name="Hayes R."/>
            <person name="Keri Z."/>
            <person name="LaButti K."/>
            <person name="Lipzen A."/>
            <person name="Lombard V."/>
            <person name="Magnuson J."/>
            <person name="Maillard F."/>
            <person name="Morin E."/>
            <person name="Murat C."/>
            <person name="Nolan M."/>
            <person name="Ohm R."/>
            <person name="Pangilinan J."/>
            <person name="Pereira M."/>
            <person name="Perotto S."/>
            <person name="Peter M."/>
            <person name="Riley R."/>
            <person name="Sitrit Y."/>
            <person name="Stielow B."/>
            <person name="Szollosi G."/>
            <person name="Zifcakova L."/>
            <person name="Stursova M."/>
            <person name="Spatafora J.W."/>
            <person name="Tedersoo L."/>
            <person name="Vaario L.-M."/>
            <person name="Yamada A."/>
            <person name="Yan M."/>
            <person name="Wang P."/>
            <person name="Xu J."/>
            <person name="Bruns T."/>
            <person name="Baldrian P."/>
            <person name="Vilgalys R."/>
            <person name="Henrissat B."/>
            <person name="Grigoriev I.V."/>
            <person name="Hibbett D."/>
            <person name="Nagy L.G."/>
            <person name="Martin F.M."/>
        </authorList>
    </citation>
    <scope>NUCLEOTIDE SEQUENCE</scope>
    <source>
        <strain evidence="9">Prilba</strain>
    </source>
</reference>
<evidence type="ECO:0000313" key="10">
    <source>
        <dbReference type="EMBL" id="KAF8474469.1"/>
    </source>
</evidence>